<dbReference type="InterPro" id="IPR019775">
    <property type="entry name" value="WD40_repeat_CS"/>
</dbReference>
<evidence type="ECO:0000256" key="9">
    <source>
        <dbReference type="ARBA" id="ARBA00029552"/>
    </source>
</evidence>
<gene>
    <name evidence="14" type="ORF">D4764_06G0012170</name>
</gene>
<proteinExistence type="inferred from homology"/>
<evidence type="ECO:0000256" key="8">
    <source>
        <dbReference type="ARBA" id="ARBA00029456"/>
    </source>
</evidence>
<evidence type="ECO:0000259" key="13">
    <source>
        <dbReference type="Pfam" id="PF23409"/>
    </source>
</evidence>
<evidence type="ECO:0000256" key="7">
    <source>
        <dbReference type="ARBA" id="ARBA00023273"/>
    </source>
</evidence>
<keyword evidence="15" id="KW-1185">Reference proteome</keyword>
<evidence type="ECO:0000256" key="3">
    <source>
        <dbReference type="ARBA" id="ARBA00022574"/>
    </source>
</evidence>
<dbReference type="FunFam" id="2.130.10.10:FF:000173">
    <property type="entry name" value="Cilia- and flagella-associated protein 52"/>
    <property type="match status" value="1"/>
</dbReference>
<keyword evidence="7" id="KW-0966">Cell projection</keyword>
<dbReference type="PANTHER" id="PTHR13720">
    <property type="entry name" value="WD-40 REPEAT PROTEIN"/>
    <property type="match status" value="1"/>
</dbReference>
<dbReference type="InterPro" id="IPR015943">
    <property type="entry name" value="WD40/YVTN_repeat-like_dom_sf"/>
</dbReference>
<dbReference type="PANTHER" id="PTHR13720:SF14">
    <property type="entry name" value="CILIA- AND FLAGELLA-ASSOCIATED PROTEIN 52"/>
    <property type="match status" value="1"/>
</dbReference>
<dbReference type="PROSITE" id="PS50294">
    <property type="entry name" value="WD_REPEATS_REGION"/>
    <property type="match status" value="2"/>
</dbReference>
<dbReference type="Gene3D" id="2.130.10.10">
    <property type="entry name" value="YVTN repeat-like/Quinoprotein amine dehydrogenase"/>
    <property type="match status" value="3"/>
</dbReference>
<comment type="caution">
    <text evidence="14">The sequence shown here is derived from an EMBL/GenBank/DDBJ whole genome shotgun (WGS) entry which is preliminary data.</text>
</comment>
<sequence>MCWSLSRETASFYHRPSIINTINPCFIPQKKKTGSKGRILAVSDPEQKILPVSLRRFCAVSVRASPTNPPAVARQRLFIRTNFCLTCLLIGINRPDAHGRLTMDADTHGLPPVELRSVFGFNGSVRSGLSVHPDGEHLIYPLGSTVVLRTIKDGRQELLQGHTSDVSCVSVSRSGSLIASGQVDCMGFKAVIIIWDYPQRRSSAQLLLHEAKVEALDFSPDEKYLVSLGGQDDGRVVVWNVETRQAVCGSAASGRSTSPCLTVRYSNTNSNLFVTAGSSALRVWELDPLNRKIQPTECQTGILKRAVECIEISEDDEFVFCGTTSGDIMKFNLKTRRLSDYGPKRFSAKHSRSVSALRTLKGGHLLVGSGCGKLMLCSASSFQALKEAQLEKAVTSIALSGEGQQFFVGTDAAQMYGFRSEDFRAELISSSHRSAVKDVAICFGTSELFATCSEEDIRVWHIDKPKELLRITVPNMTCNALDFMSDGHSIISAWNDGKVRVFAPESGRLVLIIHDAHNTGVTAIAGTRSCKRIISGGGKGMVRVWELQPKGHRLLETMKEHRGAVTCIKIKSDDKECVSASSDGACIIWDLVRFVSLKMVITTRLFRAVCYHPDIYQIITSGTDRKLVYWDAYDGSAIRELEGLLTGSINAMDISQSGTHFVTGGDDKLVKVWDYMEGAVTHVGMAHGGSITGIKLCSNSSTLISTSADGAVVLWRFPHSPAS</sequence>
<keyword evidence="2" id="KW-0963">Cytoplasm</keyword>
<dbReference type="GO" id="GO:0005930">
    <property type="term" value="C:axoneme"/>
    <property type="evidence" value="ECO:0007669"/>
    <property type="project" value="UniProtKB-ARBA"/>
</dbReference>
<dbReference type="Pfam" id="PF23409">
    <property type="entry name" value="Beta-prop_EML"/>
    <property type="match status" value="1"/>
</dbReference>
<keyword evidence="6" id="KW-0969">Cilium</keyword>
<keyword evidence="5 14" id="KW-0282">Flagellum</keyword>
<accession>A0A5C6N1Z2</accession>
<feature type="domain" description="EML-like first beta-propeller" evidence="13">
    <location>
        <begin position="160"/>
        <end position="412"/>
    </location>
</feature>
<protein>
    <recommendedName>
        <fullName evidence="9">Cilia- and flagella-associated protein 52</fullName>
    </recommendedName>
</protein>
<feature type="repeat" description="WD" evidence="12">
    <location>
        <begin position="558"/>
        <end position="591"/>
    </location>
</feature>
<dbReference type="EMBL" id="RHFK02000019">
    <property type="protein sequence ID" value="TWW59687.1"/>
    <property type="molecule type" value="Genomic_DNA"/>
</dbReference>
<dbReference type="PROSITE" id="PS50082">
    <property type="entry name" value="WD_REPEATS_2"/>
    <property type="match status" value="5"/>
</dbReference>
<dbReference type="GO" id="GO:0005874">
    <property type="term" value="C:microtubule"/>
    <property type="evidence" value="ECO:0007669"/>
    <property type="project" value="UniProtKB-KW"/>
</dbReference>
<evidence type="ECO:0000256" key="12">
    <source>
        <dbReference type="PROSITE-ProRule" id="PRU00221"/>
    </source>
</evidence>
<keyword evidence="4" id="KW-0677">Repeat</keyword>
<feature type="repeat" description="WD" evidence="12">
    <location>
        <begin position="514"/>
        <end position="548"/>
    </location>
</feature>
<dbReference type="Proteomes" id="UP000324091">
    <property type="component" value="Chromosome 6"/>
</dbReference>
<dbReference type="FunFam" id="2.130.10.10:FF:000207">
    <property type="entry name" value="Cilia- and flagella-associated protein 52"/>
    <property type="match status" value="1"/>
</dbReference>
<evidence type="ECO:0000256" key="5">
    <source>
        <dbReference type="ARBA" id="ARBA00022846"/>
    </source>
</evidence>
<dbReference type="PROSITE" id="PS00678">
    <property type="entry name" value="WD_REPEATS_1"/>
    <property type="match status" value="2"/>
</dbReference>
<dbReference type="SMART" id="SM00320">
    <property type="entry name" value="WD40"/>
    <property type="match status" value="12"/>
</dbReference>
<keyword evidence="3 12" id="KW-0853">WD repeat</keyword>
<feature type="repeat" description="WD" evidence="12">
    <location>
        <begin position="684"/>
        <end position="723"/>
    </location>
</feature>
<comment type="similarity">
    <text evidence="8">Belongs to the CFAP52 family.</text>
</comment>
<evidence type="ECO:0000256" key="11">
    <source>
        <dbReference type="ARBA" id="ARBA00047117"/>
    </source>
</evidence>
<feature type="repeat" description="WD" evidence="12">
    <location>
        <begin position="206"/>
        <end position="249"/>
    </location>
</feature>
<dbReference type="InterPro" id="IPR055439">
    <property type="entry name" value="Beta-prop_EML_1st"/>
</dbReference>
<dbReference type="InterPro" id="IPR036322">
    <property type="entry name" value="WD40_repeat_dom_sf"/>
</dbReference>
<name>A0A5C6N1Z2_9TELE</name>
<comment type="subcellular location">
    <subcellularLocation>
        <location evidence="1">Cytoplasm</location>
        <location evidence="1">Cytoskeleton</location>
        <location evidence="1">Flagellum axoneme</location>
    </subcellularLocation>
</comment>
<evidence type="ECO:0000256" key="10">
    <source>
        <dbReference type="ARBA" id="ARBA00046056"/>
    </source>
</evidence>
<evidence type="ECO:0000256" key="1">
    <source>
        <dbReference type="ARBA" id="ARBA00004611"/>
    </source>
</evidence>
<evidence type="ECO:0000313" key="15">
    <source>
        <dbReference type="Proteomes" id="UP000324091"/>
    </source>
</evidence>
<feature type="repeat" description="WD" evidence="12">
    <location>
        <begin position="646"/>
        <end position="683"/>
    </location>
</feature>
<evidence type="ECO:0000256" key="2">
    <source>
        <dbReference type="ARBA" id="ARBA00022490"/>
    </source>
</evidence>
<dbReference type="InterPro" id="IPR050630">
    <property type="entry name" value="WD_repeat_EMAP"/>
</dbReference>
<dbReference type="SUPFAM" id="SSF50978">
    <property type="entry name" value="WD40 repeat-like"/>
    <property type="match status" value="2"/>
</dbReference>
<dbReference type="AlphaFoldDB" id="A0A5C6N1Z2"/>
<evidence type="ECO:0000256" key="6">
    <source>
        <dbReference type="ARBA" id="ARBA00023069"/>
    </source>
</evidence>
<evidence type="ECO:0000256" key="4">
    <source>
        <dbReference type="ARBA" id="ARBA00022737"/>
    </source>
</evidence>
<dbReference type="FunFam" id="2.130.10.10:FF:001320">
    <property type="entry name" value="Predicted protein"/>
    <property type="match status" value="1"/>
</dbReference>
<comment type="subunit">
    <text evidence="11">Microtubule inner protein component of sperm flagellar doublet microtubules. Interacts with BRCA2. Interacts with the CCT chaperonin complex. Interacts with HSP70. Interacts with AK8. Interacts with CFAP45. Interacts with DNAI1. Interacts with IQDC.</text>
</comment>
<dbReference type="Pfam" id="PF00400">
    <property type="entry name" value="WD40"/>
    <property type="match status" value="4"/>
</dbReference>
<organism evidence="14 15">
    <name type="scientific">Takifugu flavidus</name>
    <name type="common">sansaifugu</name>
    <dbReference type="NCBI Taxonomy" id="433684"/>
    <lineage>
        <taxon>Eukaryota</taxon>
        <taxon>Metazoa</taxon>
        <taxon>Chordata</taxon>
        <taxon>Craniata</taxon>
        <taxon>Vertebrata</taxon>
        <taxon>Euteleostomi</taxon>
        <taxon>Actinopterygii</taxon>
        <taxon>Neopterygii</taxon>
        <taxon>Teleostei</taxon>
        <taxon>Neoteleostei</taxon>
        <taxon>Acanthomorphata</taxon>
        <taxon>Eupercaria</taxon>
        <taxon>Tetraodontiformes</taxon>
        <taxon>Tetradontoidea</taxon>
        <taxon>Tetraodontidae</taxon>
        <taxon>Takifugu</taxon>
    </lineage>
</organism>
<reference evidence="14 15" key="1">
    <citation type="submission" date="2019-04" db="EMBL/GenBank/DDBJ databases">
        <title>Chromosome genome assembly for Takifugu flavidus.</title>
        <authorList>
            <person name="Xiao S."/>
        </authorList>
    </citation>
    <scope>NUCLEOTIDE SEQUENCE [LARGE SCALE GENOMIC DNA]</scope>
    <source>
        <strain evidence="14">HTHZ2018</strain>
        <tissue evidence="14">Muscle</tissue>
    </source>
</reference>
<comment type="function">
    <text evidence="10">Microtubule inner protein (MIP) part of the dynein-decorated doublet microtubules (DMTs) in cilia axoneme. Important for proper ciliary and flagellar beating. May act in cooperation with CFAP45 and axonemal dynein subunit DNAH11. May play a role in cell growth and/or survival.</text>
</comment>
<dbReference type="InterPro" id="IPR001680">
    <property type="entry name" value="WD40_rpt"/>
</dbReference>
<evidence type="ECO:0000313" key="14">
    <source>
        <dbReference type="EMBL" id="TWW59687.1"/>
    </source>
</evidence>